<dbReference type="EMBL" id="PPTA01000017">
    <property type="protein sequence ID" value="TFA98931.1"/>
    <property type="molecule type" value="Genomic_DNA"/>
</dbReference>
<protein>
    <submittedName>
        <fullName evidence="2">Uncharacterized protein</fullName>
    </submittedName>
</protein>
<accession>A0ABY2GTN6</accession>
<dbReference type="GeneID" id="300580906"/>
<proteinExistence type="predicted"/>
<feature type="region of interest" description="Disordered" evidence="1">
    <location>
        <begin position="36"/>
        <end position="63"/>
    </location>
</feature>
<feature type="region of interest" description="Disordered" evidence="1">
    <location>
        <begin position="131"/>
        <end position="162"/>
    </location>
</feature>
<feature type="compositionally biased region" description="Basic and acidic residues" evidence="1">
    <location>
        <begin position="36"/>
        <end position="52"/>
    </location>
</feature>
<dbReference type="RefSeq" id="XP_073555133.1">
    <property type="nucleotide sequence ID" value="XM_073706456.1"/>
</dbReference>
<organism evidence="2 3">
    <name type="scientific">Trichoderma ghanense</name>
    <dbReference type="NCBI Taxonomy" id="65468"/>
    <lineage>
        <taxon>Eukaryota</taxon>
        <taxon>Fungi</taxon>
        <taxon>Dikarya</taxon>
        <taxon>Ascomycota</taxon>
        <taxon>Pezizomycotina</taxon>
        <taxon>Sordariomycetes</taxon>
        <taxon>Hypocreomycetidae</taxon>
        <taxon>Hypocreales</taxon>
        <taxon>Hypocreaceae</taxon>
        <taxon>Trichoderma</taxon>
    </lineage>
</organism>
<sequence length="194" mass="20675">MVILSFSSFPAPGPVWQLLTLNRDSNTNERGASVLIERENEEKDGNKQEMRRGGRARGPSGTEGVLINTEEARCESDAKRTGKKGGTSVEAPAPQRLAYRIPRALPREYLGFLLACGLVCLVKQGQKEGASVAASNGGVGTPPGRGYEAGRAQIGQPDVPRRDAPQVAVSLTSSKWAGDGEIWTLGCWRWGAAG</sequence>
<evidence type="ECO:0000313" key="3">
    <source>
        <dbReference type="Proteomes" id="UP001642720"/>
    </source>
</evidence>
<keyword evidence="3" id="KW-1185">Reference proteome</keyword>
<gene>
    <name evidence="2" type="ORF">CCMA1212_009371</name>
</gene>
<comment type="caution">
    <text evidence="2">The sequence shown here is derived from an EMBL/GenBank/DDBJ whole genome shotgun (WGS) entry which is preliminary data.</text>
</comment>
<evidence type="ECO:0000313" key="2">
    <source>
        <dbReference type="EMBL" id="TFA98931.1"/>
    </source>
</evidence>
<dbReference type="Proteomes" id="UP001642720">
    <property type="component" value="Unassembled WGS sequence"/>
</dbReference>
<evidence type="ECO:0000256" key="1">
    <source>
        <dbReference type="SAM" id="MobiDB-lite"/>
    </source>
</evidence>
<name>A0ABY2GTN6_9HYPO</name>
<reference evidence="2 3" key="1">
    <citation type="submission" date="2018-01" db="EMBL/GenBank/DDBJ databases">
        <title>Genome characterization of the sugarcane-associated fungus Trichoderma ghanense CCMA-1212 and their application in lignocelulose bioconversion.</title>
        <authorList>
            <person name="Steindorff A.S."/>
            <person name="Mendes T.D."/>
            <person name="Vilela E.S.D."/>
            <person name="Rodrigues D.S."/>
            <person name="Formighieri E.F."/>
            <person name="Melo I.S."/>
            <person name="Favaro L.C.L."/>
        </authorList>
    </citation>
    <scope>NUCLEOTIDE SEQUENCE [LARGE SCALE GENOMIC DNA]</scope>
    <source>
        <strain evidence="2 3">CCMA-1212</strain>
    </source>
</reference>